<dbReference type="InterPro" id="IPR037522">
    <property type="entry name" value="HD_GYP_dom"/>
</dbReference>
<proteinExistence type="predicted"/>
<name>H6LF98_ACEWD</name>
<dbReference type="STRING" id="931626.Awo_c14140"/>
<dbReference type="eggNOG" id="COG2206">
    <property type="taxonomic scope" value="Bacteria"/>
</dbReference>
<sequence length="355" mass="40398">MRYVPTFCLREGMMLGNNLWGERGELILAKDTILTEDYIERIAKLNYNGVYVEDDLSKDIQIINIINDGVRAETVKCVKEVFITSEKKGPIKKQTFNHMQKQIESIVDEILQNSNIVINMVDLKVFDDYTYFHSVNVAVLSIVLGTALGLRREQLCDLGLGAMLHDIGKVFVKKDILCKEGMLSEEESNEMQNHSTLGYDYIKKVSNISMSARIGILDHHEKFCGGGYPNNLKEEQISLYGRIISIADVYDAMTSDRPYRKAIIPSEVIEYIMGSSHTLFDPDLVDIFIRKIAPYPIGTTVELSNRLTGIIIQNYEDFSMRPTVRIFKKDGEDIPPYEINLSDRNYLNITITGVL</sequence>
<dbReference type="Proteomes" id="UP000007177">
    <property type="component" value="Chromosome"/>
</dbReference>
<dbReference type="Gene3D" id="1.10.3210.10">
    <property type="entry name" value="Hypothetical protein af1432"/>
    <property type="match status" value="1"/>
</dbReference>
<dbReference type="RefSeq" id="WP_014355801.1">
    <property type="nucleotide sequence ID" value="NC_016894.1"/>
</dbReference>
<dbReference type="EMBL" id="CP002987">
    <property type="protein sequence ID" value="AFA48198.1"/>
    <property type="molecule type" value="Genomic_DNA"/>
</dbReference>
<accession>H6LF98</accession>
<dbReference type="SUPFAM" id="SSF109604">
    <property type="entry name" value="HD-domain/PDEase-like"/>
    <property type="match status" value="1"/>
</dbReference>
<protein>
    <recommendedName>
        <fullName evidence="1">HD-GYP domain-containing protein</fullName>
    </recommendedName>
</protein>
<dbReference type="AlphaFoldDB" id="H6LF98"/>
<dbReference type="PROSITE" id="PS51832">
    <property type="entry name" value="HD_GYP"/>
    <property type="match status" value="1"/>
</dbReference>
<evidence type="ECO:0000259" key="1">
    <source>
        <dbReference type="PROSITE" id="PS51832"/>
    </source>
</evidence>
<dbReference type="Pfam" id="PF13487">
    <property type="entry name" value="HD_5"/>
    <property type="match status" value="1"/>
</dbReference>
<organism evidence="2 3">
    <name type="scientific">Acetobacterium woodii (strain ATCC 29683 / DSM 1030 / JCM 2381 / KCTC 1655 / WB1)</name>
    <dbReference type="NCBI Taxonomy" id="931626"/>
    <lineage>
        <taxon>Bacteria</taxon>
        <taxon>Bacillati</taxon>
        <taxon>Bacillota</taxon>
        <taxon>Clostridia</taxon>
        <taxon>Eubacteriales</taxon>
        <taxon>Eubacteriaceae</taxon>
        <taxon>Acetobacterium</taxon>
    </lineage>
</organism>
<evidence type="ECO:0000313" key="2">
    <source>
        <dbReference type="EMBL" id="AFA48198.1"/>
    </source>
</evidence>
<dbReference type="HOGENOM" id="CLU_000445_92_1_9"/>
<dbReference type="KEGG" id="awo:Awo_c14140"/>
<gene>
    <name evidence="2" type="ordered locus">Awo_c14140</name>
</gene>
<dbReference type="PANTHER" id="PTHR43155:SF2">
    <property type="entry name" value="CYCLIC DI-GMP PHOSPHODIESTERASE PA4108"/>
    <property type="match status" value="1"/>
</dbReference>
<feature type="domain" description="HD-GYP" evidence="1">
    <location>
        <begin position="108"/>
        <end position="304"/>
    </location>
</feature>
<dbReference type="CDD" id="cd00077">
    <property type="entry name" value="HDc"/>
    <property type="match status" value="1"/>
</dbReference>
<reference evidence="2 3" key="2">
    <citation type="journal article" date="2012" name="PLoS ONE">
        <title>An ancient pathway combining carbon dioxide fixation with the generation and utilization of a sodium ion gradient for ATP synthesis.</title>
        <authorList>
            <person name="Poehlein A."/>
            <person name="Schmidt S."/>
            <person name="Kaster A.K."/>
            <person name="Goenrich M."/>
            <person name="Vollmers J."/>
            <person name="Thurmer A."/>
            <person name="Bertsch J."/>
            <person name="Schuchmann K."/>
            <person name="Voigt B."/>
            <person name="Hecker M."/>
            <person name="Daniel R."/>
            <person name="Thauer R.K."/>
            <person name="Gottschalk G."/>
            <person name="Muller V."/>
        </authorList>
    </citation>
    <scope>NUCLEOTIDE SEQUENCE [LARGE SCALE GENOMIC DNA]</scope>
    <source>
        <strain evidence="3">ATCC 29683 / DSM 1030 / JCM 2381 / KCTC 1655 / WB1</strain>
    </source>
</reference>
<dbReference type="InterPro" id="IPR003607">
    <property type="entry name" value="HD/PDEase_dom"/>
</dbReference>
<reference evidence="3" key="1">
    <citation type="submission" date="2011-07" db="EMBL/GenBank/DDBJ databases">
        <title>Complete genome sequence of Acetobacterium woodii.</title>
        <authorList>
            <person name="Poehlein A."/>
            <person name="Schmidt S."/>
            <person name="Kaster A.-K."/>
            <person name="Goenrich M."/>
            <person name="Vollmers J."/>
            <person name="Thuermer A."/>
            <person name="Gottschalk G."/>
            <person name="Thauer R.K."/>
            <person name="Daniel R."/>
            <person name="Mueller V."/>
        </authorList>
    </citation>
    <scope>NUCLEOTIDE SEQUENCE [LARGE SCALE GENOMIC DNA]</scope>
    <source>
        <strain evidence="3">ATCC 29683 / DSM 1030 / JCM 2381 / KCTC 1655 / WB1</strain>
    </source>
</reference>
<dbReference type="OrthoDB" id="9798833at2"/>
<dbReference type="SMART" id="SM00471">
    <property type="entry name" value="HDc"/>
    <property type="match status" value="1"/>
</dbReference>
<keyword evidence="3" id="KW-1185">Reference proteome</keyword>
<dbReference type="PANTHER" id="PTHR43155">
    <property type="entry name" value="CYCLIC DI-GMP PHOSPHODIESTERASE PA4108-RELATED"/>
    <property type="match status" value="1"/>
</dbReference>
<evidence type="ECO:0000313" key="3">
    <source>
        <dbReference type="Proteomes" id="UP000007177"/>
    </source>
</evidence>